<dbReference type="InterPro" id="IPR005618">
    <property type="entry name" value="OMPW"/>
</dbReference>
<dbReference type="AlphaFoldDB" id="A0A316XKE0"/>
<sequence>MQDYRFIKRLIFSIITFWALDIHAQKAKDFYVTAGWMYLAPQSNSSTLRMTQMGSTPMDQEVPHTAVRLGKSNTLGFSGGYFFTDHWAVELTAGIPPKFDIKGWDALAPLNKIAETTAWTPILQVKYRQPIIPKLSASLSAGFTYCWFTSSKVTNDQLNIMLGGPTDLKIDGAFRPAFSTGLTYALTDRWFVGGNFSVIPLKVKATLTTQNQTTNQEDKYKINVDLNPIMTYATIGYVFKKRKK</sequence>
<organism evidence="1 2">
    <name type="scientific">Chryseobacterium phosphatilyticum</name>
    <dbReference type="NCBI Taxonomy" id="475075"/>
    <lineage>
        <taxon>Bacteria</taxon>
        <taxon>Pseudomonadati</taxon>
        <taxon>Bacteroidota</taxon>
        <taxon>Flavobacteriia</taxon>
        <taxon>Flavobacteriales</taxon>
        <taxon>Weeksellaceae</taxon>
        <taxon>Chryseobacterium group</taxon>
        <taxon>Chryseobacterium</taxon>
    </lineage>
</organism>
<comment type="caution">
    <text evidence="1">The sequence shown here is derived from an EMBL/GenBank/DDBJ whole genome shotgun (WGS) entry which is preliminary data.</text>
</comment>
<dbReference type="RefSeq" id="WP_109710742.1">
    <property type="nucleotide sequence ID" value="NZ_PPED02000001.1"/>
</dbReference>
<dbReference type="Gene3D" id="2.40.160.20">
    <property type="match status" value="1"/>
</dbReference>
<protein>
    <recommendedName>
        <fullName evidence="3">OmpW family protein</fullName>
    </recommendedName>
</protein>
<reference evidence="1 2" key="1">
    <citation type="submission" date="2018-04" db="EMBL/GenBank/DDBJ databases">
        <title>Draft Genome Sequence of Phosphate-Solubilizing Chryseobacterium sp. ISE14 that is a Biocontrol and Plant Growth-Promoting Rhizobacterium Isolated from Cucumber.</title>
        <authorList>
            <person name="Jeong J.-J."/>
            <person name="Sang M.K."/>
            <person name="Choi I.-G."/>
            <person name="Kim K.D."/>
        </authorList>
    </citation>
    <scope>NUCLEOTIDE SEQUENCE [LARGE SCALE GENOMIC DNA]</scope>
    <source>
        <strain evidence="1 2">ISE14</strain>
    </source>
</reference>
<evidence type="ECO:0008006" key="3">
    <source>
        <dbReference type="Google" id="ProtNLM"/>
    </source>
</evidence>
<dbReference type="PANTHER" id="PTHR36920:SF1">
    <property type="entry name" value="OUTER MEMBRANE PROTEIN W"/>
    <property type="match status" value="1"/>
</dbReference>
<keyword evidence="2" id="KW-1185">Reference proteome</keyword>
<dbReference type="Proteomes" id="UP000236594">
    <property type="component" value="Unassembled WGS sequence"/>
</dbReference>
<dbReference type="GO" id="GO:0055085">
    <property type="term" value="P:transmembrane transport"/>
    <property type="evidence" value="ECO:0007669"/>
    <property type="project" value="TreeGrafter"/>
</dbReference>
<dbReference type="SUPFAM" id="SSF56925">
    <property type="entry name" value="OMPA-like"/>
    <property type="match status" value="1"/>
</dbReference>
<dbReference type="PANTHER" id="PTHR36920">
    <property type="match status" value="1"/>
</dbReference>
<dbReference type="OrthoDB" id="9807574at2"/>
<name>A0A316XKE0_9FLAO</name>
<accession>A0A316XKE0</accession>
<dbReference type="InterPro" id="IPR011250">
    <property type="entry name" value="OMP/PagP_B-barrel"/>
</dbReference>
<dbReference type="Pfam" id="PF03922">
    <property type="entry name" value="OmpW"/>
    <property type="match status" value="1"/>
</dbReference>
<dbReference type="EMBL" id="PPED02000001">
    <property type="protein sequence ID" value="PWN71888.1"/>
    <property type="molecule type" value="Genomic_DNA"/>
</dbReference>
<gene>
    <name evidence="1" type="ORF">C1631_004535</name>
</gene>
<evidence type="ECO:0000313" key="1">
    <source>
        <dbReference type="EMBL" id="PWN71888.1"/>
    </source>
</evidence>
<dbReference type="GO" id="GO:0019867">
    <property type="term" value="C:outer membrane"/>
    <property type="evidence" value="ECO:0007669"/>
    <property type="project" value="InterPro"/>
</dbReference>
<evidence type="ECO:0000313" key="2">
    <source>
        <dbReference type="Proteomes" id="UP000236594"/>
    </source>
</evidence>
<proteinExistence type="predicted"/>